<dbReference type="EMBL" id="WIXP02000008">
    <property type="protein sequence ID" value="KAF6206024.1"/>
    <property type="molecule type" value="Genomic_DNA"/>
</dbReference>
<reference evidence="1" key="1">
    <citation type="journal article" date="2021" name="Mol. Ecol. Resour.">
        <title>Apolygus lucorum genome provides insights into omnivorousness and mesophyll feeding.</title>
        <authorList>
            <person name="Liu Y."/>
            <person name="Liu H."/>
            <person name="Wang H."/>
            <person name="Huang T."/>
            <person name="Liu B."/>
            <person name="Yang B."/>
            <person name="Yin L."/>
            <person name="Li B."/>
            <person name="Zhang Y."/>
            <person name="Zhang S."/>
            <person name="Jiang F."/>
            <person name="Zhang X."/>
            <person name="Ren Y."/>
            <person name="Wang B."/>
            <person name="Wang S."/>
            <person name="Lu Y."/>
            <person name="Wu K."/>
            <person name="Fan W."/>
            <person name="Wang G."/>
        </authorList>
    </citation>
    <scope>NUCLEOTIDE SEQUENCE</scope>
    <source>
        <strain evidence="1">12Hb</strain>
    </source>
</reference>
<sequence length="141" mass="16045">MQVCCRDSPMRDLYYFLLSSVRLEVRNQHIDQLLQAYVDSVKHYLLRLQYEGPIPDMGSIQEVFKKKKAYSLEFAITFVPIATGETQNIPDLETIAQAMAEAQEKGEKLTDGLWDVTSFLSTVGEAIVKDSMKKAMEYGII</sequence>
<name>A0A6A4J6L1_APOLU</name>
<organism evidence="1 2">
    <name type="scientific">Apolygus lucorum</name>
    <name type="common">Small green plant bug</name>
    <name type="synonym">Lygocoris lucorum</name>
    <dbReference type="NCBI Taxonomy" id="248454"/>
    <lineage>
        <taxon>Eukaryota</taxon>
        <taxon>Metazoa</taxon>
        <taxon>Ecdysozoa</taxon>
        <taxon>Arthropoda</taxon>
        <taxon>Hexapoda</taxon>
        <taxon>Insecta</taxon>
        <taxon>Pterygota</taxon>
        <taxon>Neoptera</taxon>
        <taxon>Paraneoptera</taxon>
        <taxon>Hemiptera</taxon>
        <taxon>Heteroptera</taxon>
        <taxon>Panheteroptera</taxon>
        <taxon>Cimicomorpha</taxon>
        <taxon>Miridae</taxon>
        <taxon>Mirini</taxon>
        <taxon>Apolygus</taxon>
    </lineage>
</organism>
<accession>A0A6A4J6L1</accession>
<protein>
    <submittedName>
        <fullName evidence="1">Uncharacterized protein</fullName>
    </submittedName>
</protein>
<comment type="caution">
    <text evidence="1">The sequence shown here is derived from an EMBL/GenBank/DDBJ whole genome shotgun (WGS) entry which is preliminary data.</text>
</comment>
<dbReference type="Pfam" id="PF02958">
    <property type="entry name" value="EcKL"/>
    <property type="match status" value="1"/>
</dbReference>
<gene>
    <name evidence="1" type="ORF">GE061_017249</name>
</gene>
<dbReference type="InterPro" id="IPR004119">
    <property type="entry name" value="EcKL"/>
</dbReference>
<dbReference type="Proteomes" id="UP000466442">
    <property type="component" value="Unassembled WGS sequence"/>
</dbReference>
<proteinExistence type="predicted"/>
<keyword evidence="2" id="KW-1185">Reference proteome</keyword>
<dbReference type="PANTHER" id="PTHR11012">
    <property type="entry name" value="PROTEIN KINASE-LIKE DOMAIN-CONTAINING"/>
    <property type="match status" value="1"/>
</dbReference>
<dbReference type="OrthoDB" id="191037at2759"/>
<dbReference type="PANTHER" id="PTHR11012:SF56">
    <property type="entry name" value="CHK KINASE-LIKE DOMAIN-CONTAINING PROTEIN-RELATED"/>
    <property type="match status" value="1"/>
</dbReference>
<evidence type="ECO:0000313" key="2">
    <source>
        <dbReference type="Proteomes" id="UP000466442"/>
    </source>
</evidence>
<dbReference type="AlphaFoldDB" id="A0A6A4J6L1"/>
<evidence type="ECO:0000313" key="1">
    <source>
        <dbReference type="EMBL" id="KAF6206024.1"/>
    </source>
</evidence>